<name>H8L1T1_FRAAD</name>
<dbReference type="SUPFAM" id="SSF51735">
    <property type="entry name" value="NAD(P)-binding Rossmann-fold domains"/>
    <property type="match status" value="1"/>
</dbReference>
<dbReference type="InterPro" id="IPR036291">
    <property type="entry name" value="NAD(P)-bd_dom_sf"/>
</dbReference>
<dbReference type="Pfam" id="PF00106">
    <property type="entry name" value="adh_short"/>
    <property type="match status" value="1"/>
</dbReference>
<evidence type="ECO:0000313" key="1">
    <source>
        <dbReference type="EMBL" id="AFC86342.1"/>
    </source>
</evidence>
<keyword evidence="2" id="KW-1185">Reference proteome</keyword>
<gene>
    <name evidence="1" type="ordered locus">Fraau_1952</name>
</gene>
<dbReference type="InterPro" id="IPR002347">
    <property type="entry name" value="SDR_fam"/>
</dbReference>
<sequence length="245" mass="26365">MADQVIDMTEEQPQRTKPTALLIGASRGIGLAISQELLRRGWQVVATARQPSPAALLELAARHPESLEIQSLDITSSESIKILAGAMSDRRLDVVFVNAGTTNDLPDQALGEVDMDAFQKVMLTNVLGPMRVIEAFRLRVPADGVIGVMSSGQGSIGNNVQGRRELYRSSKAALNQAMRSYAARQGDAGPALLLLAPGWIRTGLGGPQAPFSLEETIPDIVDVLIARRGQRGLAYLDRFGQPVAW</sequence>
<accession>H8L1T1</accession>
<dbReference type="EMBL" id="CP003350">
    <property type="protein sequence ID" value="AFC86342.1"/>
    <property type="molecule type" value="Genomic_DNA"/>
</dbReference>
<dbReference type="InterPro" id="IPR052184">
    <property type="entry name" value="SDR_enzymes"/>
</dbReference>
<dbReference type="HOGENOM" id="CLU_010194_9_1_6"/>
<dbReference type="GO" id="GO:0016616">
    <property type="term" value="F:oxidoreductase activity, acting on the CH-OH group of donors, NAD or NADP as acceptor"/>
    <property type="evidence" value="ECO:0007669"/>
    <property type="project" value="TreeGrafter"/>
</dbReference>
<dbReference type="PANTHER" id="PTHR45458:SF1">
    <property type="entry name" value="SHORT CHAIN DEHYDROGENASE"/>
    <property type="match status" value="1"/>
</dbReference>
<evidence type="ECO:0008006" key="3">
    <source>
        <dbReference type="Google" id="ProtNLM"/>
    </source>
</evidence>
<proteinExistence type="predicted"/>
<organism evidence="1 2">
    <name type="scientific">Frateuria aurantia (strain ATCC 33424 / DSM 6220 / KCTC 2777 / LMG 1558 / NBRC 3245 / NCIMB 13370)</name>
    <name type="common">Acetobacter aurantius</name>
    <dbReference type="NCBI Taxonomy" id="767434"/>
    <lineage>
        <taxon>Bacteria</taxon>
        <taxon>Pseudomonadati</taxon>
        <taxon>Pseudomonadota</taxon>
        <taxon>Gammaproteobacteria</taxon>
        <taxon>Lysobacterales</taxon>
        <taxon>Rhodanobacteraceae</taxon>
        <taxon>Frateuria</taxon>
    </lineage>
</organism>
<dbReference type="Gene3D" id="3.40.50.720">
    <property type="entry name" value="NAD(P)-binding Rossmann-like Domain"/>
    <property type="match status" value="1"/>
</dbReference>
<dbReference type="Proteomes" id="UP000005234">
    <property type="component" value="Chromosome"/>
</dbReference>
<protein>
    <recommendedName>
        <fullName evidence="3">Short-chain alcohol dehydrogenase</fullName>
    </recommendedName>
</protein>
<reference evidence="1" key="1">
    <citation type="submission" date="2012-02" db="EMBL/GenBank/DDBJ databases">
        <title>The complete genome of Frateuria aurantia DSM 6220.</title>
        <authorList>
            <consortium name="US DOE Joint Genome Institute (JGI-PGF)"/>
            <person name="Lucas S."/>
            <person name="Copeland A."/>
            <person name="Lapidus A."/>
            <person name="Glavina del Rio T."/>
            <person name="Dalin E."/>
            <person name="Tice H."/>
            <person name="Bruce D."/>
            <person name="Goodwin L."/>
            <person name="Pitluck S."/>
            <person name="Peters L."/>
            <person name="Ovchinnikova G."/>
            <person name="Teshima H."/>
            <person name="Kyrpides N."/>
            <person name="Mavromatis K."/>
            <person name="Ivanova N."/>
            <person name="Brettin T."/>
            <person name="Detter J.C."/>
            <person name="Han C."/>
            <person name="Larimer F."/>
            <person name="Land M."/>
            <person name="Hauser L."/>
            <person name="Markowitz V."/>
            <person name="Cheng J.-F."/>
            <person name="Hugenholtz P."/>
            <person name="Woyke T."/>
            <person name="Wu D."/>
            <person name="Brambilla E."/>
            <person name="Klenk H.-P."/>
            <person name="Eisen J.A."/>
        </authorList>
    </citation>
    <scope>NUCLEOTIDE SEQUENCE</scope>
    <source>
        <strain evidence="1">DSM 6220</strain>
    </source>
</reference>
<dbReference type="AlphaFoldDB" id="H8L1T1"/>
<dbReference type="PANTHER" id="PTHR45458">
    <property type="entry name" value="SHORT-CHAIN DEHYDROGENASE/REDUCTASE SDR"/>
    <property type="match status" value="1"/>
</dbReference>
<dbReference type="STRING" id="767434.Fraau_1952"/>
<dbReference type="KEGG" id="fau:Fraau_1952"/>
<evidence type="ECO:0000313" key="2">
    <source>
        <dbReference type="Proteomes" id="UP000005234"/>
    </source>
</evidence>
<dbReference type="eggNOG" id="COG1028">
    <property type="taxonomic scope" value="Bacteria"/>
</dbReference>
<dbReference type="PRINTS" id="PR00081">
    <property type="entry name" value="GDHRDH"/>
</dbReference>